<reference evidence="2" key="1">
    <citation type="submission" date="2010-08" db="EMBL/GenBank/DDBJ databases">
        <authorList>
            <consortium name="Caenorhabditis japonica Sequencing Consortium"/>
            <person name="Wilson R.K."/>
        </authorList>
    </citation>
    <scope>NUCLEOTIDE SEQUENCE [LARGE SCALE GENOMIC DNA]</scope>
    <source>
        <strain evidence="2">DF5081</strain>
    </source>
</reference>
<proteinExistence type="predicted"/>
<dbReference type="EnsemblMetazoa" id="CJA41119.1">
    <property type="protein sequence ID" value="CJA41119.1"/>
    <property type="gene ID" value="WBGene00216967"/>
</dbReference>
<accession>A0A8R1EV67</accession>
<protein>
    <submittedName>
        <fullName evidence="1">Uncharacterized protein</fullName>
    </submittedName>
</protein>
<organism evidence="1 2">
    <name type="scientific">Caenorhabditis japonica</name>
    <dbReference type="NCBI Taxonomy" id="281687"/>
    <lineage>
        <taxon>Eukaryota</taxon>
        <taxon>Metazoa</taxon>
        <taxon>Ecdysozoa</taxon>
        <taxon>Nematoda</taxon>
        <taxon>Chromadorea</taxon>
        <taxon>Rhabditida</taxon>
        <taxon>Rhabditina</taxon>
        <taxon>Rhabditomorpha</taxon>
        <taxon>Rhabditoidea</taxon>
        <taxon>Rhabditidae</taxon>
        <taxon>Peloderinae</taxon>
        <taxon>Caenorhabditis</taxon>
    </lineage>
</organism>
<name>A0A8R1EV67_CAEJA</name>
<evidence type="ECO:0000313" key="1">
    <source>
        <dbReference type="EnsemblMetazoa" id="CJA41119.1"/>
    </source>
</evidence>
<reference evidence="1" key="2">
    <citation type="submission" date="2022-06" db="UniProtKB">
        <authorList>
            <consortium name="EnsemblMetazoa"/>
        </authorList>
    </citation>
    <scope>IDENTIFICATION</scope>
    <source>
        <strain evidence="1">DF5081</strain>
    </source>
</reference>
<evidence type="ECO:0000313" key="2">
    <source>
        <dbReference type="Proteomes" id="UP000005237"/>
    </source>
</evidence>
<dbReference type="Proteomes" id="UP000005237">
    <property type="component" value="Unassembled WGS sequence"/>
</dbReference>
<sequence length="92" mass="10025">MLDFTGRKGLLGPQRDAEEACPALNKGRQISSAATLVKVVSGRVRVTRRLAVLASRLVTVTRLLAAAARMCADDGQRQPCPYQKAPSEFLNW</sequence>
<dbReference type="AlphaFoldDB" id="A0A8R1EV67"/>
<keyword evidence="2" id="KW-1185">Reference proteome</keyword>